<protein>
    <submittedName>
        <fullName evidence="1">Uncharacterized protein</fullName>
    </submittedName>
</protein>
<proteinExistence type="predicted"/>
<evidence type="ECO:0000313" key="1">
    <source>
        <dbReference type="EMBL" id="MDR6553766.1"/>
    </source>
</evidence>
<comment type="caution">
    <text evidence="1">The sequence shown here is derived from an EMBL/GenBank/DDBJ whole genome shotgun (WGS) entry which is preliminary data.</text>
</comment>
<dbReference type="RefSeq" id="WP_310501220.1">
    <property type="nucleotide sequence ID" value="NZ_JAVDSB010000012.1"/>
</dbReference>
<dbReference type="EMBL" id="JAVDSB010000012">
    <property type="protein sequence ID" value="MDR6553766.1"/>
    <property type="molecule type" value="Genomic_DNA"/>
</dbReference>
<reference evidence="1 2" key="1">
    <citation type="submission" date="2023-07" db="EMBL/GenBank/DDBJ databases">
        <title>Sorghum-associated microbial communities from plants grown in Nebraska, USA.</title>
        <authorList>
            <person name="Schachtman D."/>
        </authorList>
    </citation>
    <scope>NUCLEOTIDE SEQUENCE [LARGE SCALE GENOMIC DNA]</scope>
    <source>
        <strain evidence="1 2">CC258</strain>
    </source>
</reference>
<organism evidence="1 2">
    <name type="scientific">Paenibacillus qinlingensis</name>
    <dbReference type="NCBI Taxonomy" id="1837343"/>
    <lineage>
        <taxon>Bacteria</taxon>
        <taxon>Bacillati</taxon>
        <taxon>Bacillota</taxon>
        <taxon>Bacilli</taxon>
        <taxon>Bacillales</taxon>
        <taxon>Paenibacillaceae</taxon>
        <taxon>Paenibacillus</taxon>
    </lineage>
</organism>
<accession>A0ABU1P1Y8</accession>
<dbReference type="Proteomes" id="UP001267290">
    <property type="component" value="Unassembled WGS sequence"/>
</dbReference>
<keyword evidence="2" id="KW-1185">Reference proteome</keyword>
<gene>
    <name evidence="1" type="ORF">J2736_004976</name>
</gene>
<name>A0ABU1P1Y8_9BACL</name>
<evidence type="ECO:0000313" key="2">
    <source>
        <dbReference type="Proteomes" id="UP001267290"/>
    </source>
</evidence>
<sequence length="235" mass="27166">MEVKNSYKLIEDKSGHVQDSIIESFIGGRPKLPPTTNVPVCKLCGSQLTFFFQITFPIEHEWGGFTMSVFACTSCFDERYLIPEMINGPLQGVNISDGFLKEYQKNFTILVFKTAESSIVTNYVEKVRYSTIELIEFNQLTTRVDKIGGIPNWYLEDESPATYNNNIPMMFIMQILEDRKFEILEGVPGQVQMDYFSGKLEPSKKRYYELFLANNLYFFGTRDRLNPLVYVLTQI</sequence>